<evidence type="ECO:0008006" key="5">
    <source>
        <dbReference type="Google" id="ProtNLM"/>
    </source>
</evidence>
<protein>
    <recommendedName>
        <fullName evidence="5">Integral membrane protein</fullName>
    </recommendedName>
</protein>
<evidence type="ECO:0000313" key="3">
    <source>
        <dbReference type="EMBL" id="GEC07960.1"/>
    </source>
</evidence>
<evidence type="ECO:0000256" key="1">
    <source>
        <dbReference type="SAM" id="MobiDB-lite"/>
    </source>
</evidence>
<sequence length="630" mass="65289">MAVVILMTDRRPSLSPQHTRTRRRSPGLAASLLGGVVAAGLGLGSFAVLVMMLWISSPYPDSGPGGALHVAAALWLLAHGAELVRTDTLSGAPAPVGLTPMLLLLLPVWLLHRAARDAVDGAYEGDGPAPLVAGRTAWAGVVLGYLAVGGVVAAYTARGMLRPDWEWTAVCLPLVAVVAAGAGVWTAYGWPRRPVDSVLHRLGPLGRAFLGTQTRERLGVSARAATAGAAVLVGGGALLVAASLVWHGPAARVAFAQLTEGWSGRFAVLLLCLALVPNAAVWGAAYALGPGFALSAGHVTGPLYSDPTPLLPPFPLLAAVPGAGAGTPLNWAAGVVPVVAGVTVGWFTARAAARAGGGGEPWSLGRTAGYTGVAAVLCGAWLALLAGLAGGPLGVDALARFGPVWWQVAVATVAWVAVVGVPVALAVRWWGCRGAVGEGEANKSVTGKQVAKAGEKSVTGKQVAKVGEVAPPATKAPDAKTDADTEPDAEQNPASPDPTSDLDLPDLTEDTYGTDDAYDTQDAYDNYEPYEPLPLSPPPPWPYDDAAREARWAALREVSAKAEEMAPPDPPQRTVPSGRTESPERMELTESTQLTEPTERMEPPERTERMEPTEPTERLQPTKSEDPPKP</sequence>
<feature type="transmembrane region" description="Helical" evidence="2">
    <location>
        <begin position="404"/>
        <end position="427"/>
    </location>
</feature>
<dbReference type="RefSeq" id="WP_229865935.1">
    <property type="nucleotide sequence ID" value="NZ_BJND01000044.1"/>
</dbReference>
<proteinExistence type="predicted"/>
<dbReference type="InterPro" id="IPR045931">
    <property type="entry name" value="DUF6350"/>
</dbReference>
<dbReference type="Proteomes" id="UP000317881">
    <property type="component" value="Unassembled WGS sequence"/>
</dbReference>
<feature type="transmembrane region" description="Helical" evidence="2">
    <location>
        <begin position="96"/>
        <end position="115"/>
    </location>
</feature>
<feature type="transmembrane region" description="Helical" evidence="2">
    <location>
        <begin position="135"/>
        <end position="155"/>
    </location>
</feature>
<feature type="transmembrane region" description="Helical" evidence="2">
    <location>
        <begin position="266"/>
        <end position="288"/>
    </location>
</feature>
<keyword evidence="2" id="KW-0472">Membrane</keyword>
<evidence type="ECO:0000256" key="2">
    <source>
        <dbReference type="SAM" id="Phobius"/>
    </source>
</evidence>
<organism evidence="3 4">
    <name type="scientific">Streptomyces spinoverrucosus</name>
    <dbReference type="NCBI Taxonomy" id="284043"/>
    <lineage>
        <taxon>Bacteria</taxon>
        <taxon>Bacillati</taxon>
        <taxon>Actinomycetota</taxon>
        <taxon>Actinomycetes</taxon>
        <taxon>Kitasatosporales</taxon>
        <taxon>Streptomycetaceae</taxon>
        <taxon>Streptomyces</taxon>
    </lineage>
</organism>
<feature type="transmembrane region" description="Helical" evidence="2">
    <location>
        <begin position="331"/>
        <end position="349"/>
    </location>
</feature>
<feature type="transmembrane region" description="Helical" evidence="2">
    <location>
        <begin position="370"/>
        <end position="392"/>
    </location>
</feature>
<feature type="transmembrane region" description="Helical" evidence="2">
    <location>
        <begin position="28"/>
        <end position="55"/>
    </location>
</feature>
<comment type="caution">
    <text evidence="3">The sequence shown here is derived from an EMBL/GenBank/DDBJ whole genome shotgun (WGS) entry which is preliminary data.</text>
</comment>
<feature type="transmembrane region" description="Helical" evidence="2">
    <location>
        <begin position="167"/>
        <end position="188"/>
    </location>
</feature>
<keyword evidence="4" id="KW-1185">Reference proteome</keyword>
<feature type="transmembrane region" description="Helical" evidence="2">
    <location>
        <begin position="224"/>
        <end position="246"/>
    </location>
</feature>
<feature type="compositionally biased region" description="Pro residues" evidence="1">
    <location>
        <begin position="531"/>
        <end position="542"/>
    </location>
</feature>
<feature type="compositionally biased region" description="Acidic residues" evidence="1">
    <location>
        <begin position="503"/>
        <end position="519"/>
    </location>
</feature>
<keyword evidence="2" id="KW-0812">Transmembrane</keyword>
<accession>A0A4Y3VQI6</accession>
<feature type="region of interest" description="Disordered" evidence="1">
    <location>
        <begin position="441"/>
        <end position="630"/>
    </location>
</feature>
<evidence type="ECO:0000313" key="4">
    <source>
        <dbReference type="Proteomes" id="UP000317881"/>
    </source>
</evidence>
<name>A0A4Y3VQI6_9ACTN</name>
<dbReference type="EMBL" id="BJND01000044">
    <property type="protein sequence ID" value="GEC07960.1"/>
    <property type="molecule type" value="Genomic_DNA"/>
</dbReference>
<feature type="transmembrane region" description="Helical" evidence="2">
    <location>
        <begin position="67"/>
        <end position="84"/>
    </location>
</feature>
<gene>
    <name evidence="3" type="ORF">SSP24_56150</name>
</gene>
<reference evidence="3 4" key="1">
    <citation type="submission" date="2019-06" db="EMBL/GenBank/DDBJ databases">
        <title>Whole genome shotgun sequence of Streptomyces spinoverrucosus NBRC 14228.</title>
        <authorList>
            <person name="Hosoyama A."/>
            <person name="Uohara A."/>
            <person name="Ohji S."/>
            <person name="Ichikawa N."/>
        </authorList>
    </citation>
    <scope>NUCLEOTIDE SEQUENCE [LARGE SCALE GENOMIC DNA]</scope>
    <source>
        <strain evidence="3 4">NBRC 14228</strain>
    </source>
</reference>
<dbReference type="AlphaFoldDB" id="A0A4Y3VQI6"/>
<keyword evidence="2" id="KW-1133">Transmembrane helix</keyword>
<dbReference type="Pfam" id="PF19877">
    <property type="entry name" value="DUF6350"/>
    <property type="match status" value="1"/>
</dbReference>
<feature type="compositionally biased region" description="Basic and acidic residues" evidence="1">
    <location>
        <begin position="597"/>
        <end position="617"/>
    </location>
</feature>
<feature type="compositionally biased region" description="Low complexity" evidence="1">
    <location>
        <begin position="520"/>
        <end position="530"/>
    </location>
</feature>